<dbReference type="PANTHER" id="PTHR45436">
    <property type="entry name" value="SENSOR HISTIDINE KINASE YKOH"/>
    <property type="match status" value="1"/>
</dbReference>
<dbReference type="InterPro" id="IPR003661">
    <property type="entry name" value="HisK_dim/P_dom"/>
</dbReference>
<dbReference type="Pfam" id="PF00512">
    <property type="entry name" value="HisKA"/>
    <property type="match status" value="1"/>
</dbReference>
<keyword evidence="9" id="KW-0902">Two-component regulatory system</keyword>
<dbReference type="SUPFAM" id="SSF158472">
    <property type="entry name" value="HAMP domain-like"/>
    <property type="match status" value="1"/>
</dbReference>
<dbReference type="Pfam" id="PF00672">
    <property type="entry name" value="HAMP"/>
    <property type="match status" value="1"/>
</dbReference>
<dbReference type="Gene3D" id="3.30.565.10">
    <property type="entry name" value="Histidine kinase-like ATPase, C-terminal domain"/>
    <property type="match status" value="1"/>
</dbReference>
<dbReference type="PROSITE" id="PS50109">
    <property type="entry name" value="HIS_KIN"/>
    <property type="match status" value="1"/>
</dbReference>
<dbReference type="CDD" id="cd00082">
    <property type="entry name" value="HisKA"/>
    <property type="match status" value="1"/>
</dbReference>
<dbReference type="InterPro" id="IPR036097">
    <property type="entry name" value="HisK_dim/P_sf"/>
</dbReference>
<dbReference type="AlphaFoldDB" id="A0A7X5ZR67"/>
<comment type="caution">
    <text evidence="14">The sequence shown here is derived from an EMBL/GenBank/DDBJ whole genome shotgun (WGS) entry which is preliminary data.</text>
</comment>
<sequence>MTRRLLVSYLSITFLVLAMLVLPLGFTFASHETDVLLAGIERDAHSVSSLVEDDLEAGIRPSVDGVLADYASGGGRIVVADNRGLSVADSERIGGAPRDFSTRPEIRDALAGSRAEGVRWSDTLGHNLMYVAIPVTSGGVVHGAVRISYPMTELDSRVRQYWLRLGLLSAGTLVMVAAVGFLLARGVTRPVRDLRRVTERLSTGQLDARASTRSGAPELRSLGETVNLMADRLQRLVDSQRVFVADAAHQLRTPLTALRLRLEMLDRGLPAPQRDRLDAALAEASRLGRLVDSLLVLARADAAEPQLAAVDLSEVVTERVDAWTPVALERDVHLEVRVQPCPPAWAVTGSVEQMLDNLLSNAITASPEGGTVTVSVAPETSGTAAGTAEGTAAGTATGEVVLRVVDQGPGLTEEERARAFERFWRAKDARSGGGFGLGLAITRRLAELAGGSVTLVPAPHGSGLQAIVRLRTRGGER</sequence>
<evidence type="ECO:0000256" key="7">
    <source>
        <dbReference type="ARBA" id="ARBA00022777"/>
    </source>
</evidence>
<reference evidence="14 15" key="1">
    <citation type="submission" date="2020-03" db="EMBL/GenBank/DDBJ databases">
        <title>Sequencing the genomes of 1000 actinobacteria strains.</title>
        <authorList>
            <person name="Klenk H.-P."/>
        </authorList>
    </citation>
    <scope>NUCLEOTIDE SEQUENCE [LARGE SCALE GENOMIC DNA]</scope>
    <source>
        <strain evidence="14 15">DSM 45685</strain>
    </source>
</reference>
<protein>
    <recommendedName>
        <fullName evidence="3">histidine kinase</fullName>
        <ecNumber evidence="3">2.7.13.3</ecNumber>
    </recommendedName>
</protein>
<dbReference type="SMART" id="SM00388">
    <property type="entry name" value="HisKA"/>
    <property type="match status" value="1"/>
</dbReference>
<comment type="subcellular location">
    <subcellularLocation>
        <location evidence="2">Cell membrane</location>
    </subcellularLocation>
</comment>
<keyword evidence="5" id="KW-0808">Transferase</keyword>
<evidence type="ECO:0000259" key="13">
    <source>
        <dbReference type="PROSITE" id="PS50885"/>
    </source>
</evidence>
<feature type="transmembrane region" description="Helical" evidence="11">
    <location>
        <begin position="128"/>
        <end position="149"/>
    </location>
</feature>
<evidence type="ECO:0000256" key="8">
    <source>
        <dbReference type="ARBA" id="ARBA00022989"/>
    </source>
</evidence>
<evidence type="ECO:0000256" key="10">
    <source>
        <dbReference type="ARBA" id="ARBA00023136"/>
    </source>
</evidence>
<evidence type="ECO:0000256" key="5">
    <source>
        <dbReference type="ARBA" id="ARBA00022679"/>
    </source>
</evidence>
<keyword evidence="8 11" id="KW-1133">Transmembrane helix</keyword>
<evidence type="ECO:0000256" key="6">
    <source>
        <dbReference type="ARBA" id="ARBA00022692"/>
    </source>
</evidence>
<name>A0A7X5ZR67_9PSEU</name>
<evidence type="ECO:0000256" key="9">
    <source>
        <dbReference type="ARBA" id="ARBA00023012"/>
    </source>
</evidence>
<dbReference type="SMART" id="SM00304">
    <property type="entry name" value="HAMP"/>
    <property type="match status" value="1"/>
</dbReference>
<accession>A0A7X5ZR67</accession>
<gene>
    <name evidence="14" type="ORF">FHU38_002866</name>
</gene>
<dbReference type="Gene3D" id="6.10.340.10">
    <property type="match status" value="1"/>
</dbReference>
<dbReference type="EMBL" id="JAAOYM010000001">
    <property type="protein sequence ID" value="NIJ12522.1"/>
    <property type="molecule type" value="Genomic_DNA"/>
</dbReference>
<feature type="domain" description="HAMP" evidence="13">
    <location>
        <begin position="185"/>
        <end position="238"/>
    </location>
</feature>
<evidence type="ECO:0000256" key="4">
    <source>
        <dbReference type="ARBA" id="ARBA00022553"/>
    </source>
</evidence>
<dbReference type="CDD" id="cd06225">
    <property type="entry name" value="HAMP"/>
    <property type="match status" value="1"/>
</dbReference>
<evidence type="ECO:0000313" key="14">
    <source>
        <dbReference type="EMBL" id="NIJ12522.1"/>
    </source>
</evidence>
<dbReference type="InterPro" id="IPR003660">
    <property type="entry name" value="HAMP_dom"/>
</dbReference>
<dbReference type="SUPFAM" id="SSF47384">
    <property type="entry name" value="Homodimeric domain of signal transducing histidine kinase"/>
    <property type="match status" value="1"/>
</dbReference>
<dbReference type="Gene3D" id="3.30.450.20">
    <property type="entry name" value="PAS domain"/>
    <property type="match status" value="1"/>
</dbReference>
<dbReference type="CDD" id="cd00075">
    <property type="entry name" value="HATPase"/>
    <property type="match status" value="1"/>
</dbReference>
<evidence type="ECO:0000256" key="1">
    <source>
        <dbReference type="ARBA" id="ARBA00000085"/>
    </source>
</evidence>
<dbReference type="Gene3D" id="1.10.287.130">
    <property type="match status" value="1"/>
</dbReference>
<dbReference type="PANTHER" id="PTHR45436:SF5">
    <property type="entry name" value="SENSOR HISTIDINE KINASE TRCS"/>
    <property type="match status" value="1"/>
</dbReference>
<dbReference type="GO" id="GO:0000155">
    <property type="term" value="F:phosphorelay sensor kinase activity"/>
    <property type="evidence" value="ECO:0007669"/>
    <property type="project" value="InterPro"/>
</dbReference>
<dbReference type="InterPro" id="IPR050428">
    <property type="entry name" value="TCS_sensor_his_kinase"/>
</dbReference>
<dbReference type="Proteomes" id="UP000545493">
    <property type="component" value="Unassembled WGS sequence"/>
</dbReference>
<keyword evidence="10 11" id="KW-0472">Membrane</keyword>
<evidence type="ECO:0000256" key="3">
    <source>
        <dbReference type="ARBA" id="ARBA00012438"/>
    </source>
</evidence>
<evidence type="ECO:0000256" key="2">
    <source>
        <dbReference type="ARBA" id="ARBA00004236"/>
    </source>
</evidence>
<feature type="transmembrane region" description="Helical" evidence="11">
    <location>
        <begin position="161"/>
        <end position="184"/>
    </location>
</feature>
<keyword evidence="15" id="KW-1185">Reference proteome</keyword>
<dbReference type="PRINTS" id="PR00344">
    <property type="entry name" value="BCTRLSENSOR"/>
</dbReference>
<dbReference type="InterPro" id="IPR004358">
    <property type="entry name" value="Sig_transdc_His_kin-like_C"/>
</dbReference>
<feature type="transmembrane region" description="Helical" evidence="11">
    <location>
        <begin position="7"/>
        <end position="29"/>
    </location>
</feature>
<keyword evidence="7 14" id="KW-0418">Kinase</keyword>
<organism evidence="14 15">
    <name type="scientific">Saccharomonospora amisosensis</name>
    <dbReference type="NCBI Taxonomy" id="1128677"/>
    <lineage>
        <taxon>Bacteria</taxon>
        <taxon>Bacillati</taxon>
        <taxon>Actinomycetota</taxon>
        <taxon>Actinomycetes</taxon>
        <taxon>Pseudonocardiales</taxon>
        <taxon>Pseudonocardiaceae</taxon>
        <taxon>Saccharomonospora</taxon>
    </lineage>
</organism>
<dbReference type="SUPFAM" id="SSF55874">
    <property type="entry name" value="ATPase domain of HSP90 chaperone/DNA topoisomerase II/histidine kinase"/>
    <property type="match status" value="1"/>
</dbReference>
<evidence type="ECO:0000259" key="12">
    <source>
        <dbReference type="PROSITE" id="PS50109"/>
    </source>
</evidence>
<dbReference type="GO" id="GO:0005886">
    <property type="term" value="C:plasma membrane"/>
    <property type="evidence" value="ECO:0007669"/>
    <property type="project" value="UniProtKB-SubCell"/>
</dbReference>
<dbReference type="RefSeq" id="WP_167171409.1">
    <property type="nucleotide sequence ID" value="NZ_JAAOYM010000001.1"/>
</dbReference>
<proteinExistence type="predicted"/>
<dbReference type="InterPro" id="IPR005467">
    <property type="entry name" value="His_kinase_dom"/>
</dbReference>
<keyword evidence="6 11" id="KW-0812">Transmembrane</keyword>
<keyword evidence="4" id="KW-0597">Phosphoprotein</keyword>
<dbReference type="InterPro" id="IPR036890">
    <property type="entry name" value="HATPase_C_sf"/>
</dbReference>
<evidence type="ECO:0000313" key="15">
    <source>
        <dbReference type="Proteomes" id="UP000545493"/>
    </source>
</evidence>
<dbReference type="SMART" id="SM00387">
    <property type="entry name" value="HATPase_c"/>
    <property type="match status" value="1"/>
</dbReference>
<dbReference type="PROSITE" id="PS50885">
    <property type="entry name" value="HAMP"/>
    <property type="match status" value="1"/>
</dbReference>
<evidence type="ECO:0000256" key="11">
    <source>
        <dbReference type="SAM" id="Phobius"/>
    </source>
</evidence>
<feature type="domain" description="Histidine kinase" evidence="12">
    <location>
        <begin position="246"/>
        <end position="474"/>
    </location>
</feature>
<dbReference type="InterPro" id="IPR003594">
    <property type="entry name" value="HATPase_dom"/>
</dbReference>
<comment type="catalytic activity">
    <reaction evidence="1">
        <text>ATP + protein L-histidine = ADP + protein N-phospho-L-histidine.</text>
        <dbReference type="EC" id="2.7.13.3"/>
    </reaction>
</comment>
<dbReference type="Pfam" id="PF02518">
    <property type="entry name" value="HATPase_c"/>
    <property type="match status" value="1"/>
</dbReference>
<dbReference type="EC" id="2.7.13.3" evidence="3"/>